<dbReference type="Proteomes" id="UP000257014">
    <property type="component" value="Unassembled WGS sequence"/>
</dbReference>
<evidence type="ECO:0000256" key="1">
    <source>
        <dbReference type="ARBA" id="ARBA00005380"/>
    </source>
</evidence>
<dbReference type="GO" id="GO:0008443">
    <property type="term" value="F:phosphofructokinase activity"/>
    <property type="evidence" value="ECO:0007669"/>
    <property type="project" value="TreeGrafter"/>
</dbReference>
<organism evidence="8 9">
    <name type="scientific">Caldibacillus debilis</name>
    <dbReference type="NCBI Taxonomy" id="301148"/>
    <lineage>
        <taxon>Bacteria</taxon>
        <taxon>Bacillati</taxon>
        <taxon>Bacillota</taxon>
        <taxon>Bacilli</taxon>
        <taxon>Bacillales</taxon>
        <taxon>Bacillaceae</taxon>
        <taxon>Caldibacillus</taxon>
    </lineage>
</organism>
<dbReference type="FunFam" id="3.40.1190.20:FF:000001">
    <property type="entry name" value="Phosphofructokinase"/>
    <property type="match status" value="1"/>
</dbReference>
<dbReference type="GO" id="GO:0005524">
    <property type="term" value="F:ATP binding"/>
    <property type="evidence" value="ECO:0007669"/>
    <property type="project" value="UniProtKB-KW"/>
</dbReference>
<dbReference type="EC" id="2.7.1.144" evidence="6"/>
<comment type="catalytic activity">
    <reaction evidence="6">
        <text>D-tagatofuranose 6-phosphate + ATP = D-tagatofuranose 1,6-bisphosphate + ADP + H(+)</text>
        <dbReference type="Rhea" id="RHEA:12420"/>
        <dbReference type="ChEBI" id="CHEBI:15378"/>
        <dbReference type="ChEBI" id="CHEBI:30616"/>
        <dbReference type="ChEBI" id="CHEBI:58694"/>
        <dbReference type="ChEBI" id="CHEBI:58695"/>
        <dbReference type="ChEBI" id="CHEBI:456216"/>
        <dbReference type="EC" id="2.7.1.144"/>
    </reaction>
</comment>
<dbReference type="GO" id="GO:0009024">
    <property type="term" value="F:tagatose-6-phosphate kinase activity"/>
    <property type="evidence" value="ECO:0007669"/>
    <property type="project" value="UniProtKB-EC"/>
</dbReference>
<name>A0A3E0K2P9_9BACI</name>
<dbReference type="SUPFAM" id="SSF53613">
    <property type="entry name" value="Ribokinase-like"/>
    <property type="match status" value="1"/>
</dbReference>
<keyword evidence="6" id="KW-0423">Lactose metabolism</keyword>
<feature type="domain" description="Carbohydrate kinase PfkB" evidence="7">
    <location>
        <begin position="10"/>
        <end position="285"/>
    </location>
</feature>
<comment type="pathway">
    <text evidence="6">Carbohydrate metabolism; D-tagatose 6-phosphate degradation; D-glyceraldehyde 3-phosphate and glycerone phosphate from D-tagatose 6-phosphate: step 1/2.</text>
</comment>
<sequence length="308" mass="33398">MILSITPNPSVDISYRLASFRLNTVNRCSHVHKLAGGKGLNVARVIHLAGRKVCATGFIGGANGQFIKEELDRLQIRHQFVEVDGNTRNCIAILHDEGMQTEILEEGPRLTKRDEENFLSQYCKLLDSASVVTASGSLPKGLDATFYTKLITIAKEKGKIFILDTSGNPLKEGIKASPFLIKPNLQELSGLAGKKLQTMDEVKKAVLSLARWNIPCIVVSLGKDGALGYFGGKFYQIIPPKIQAVNPVGSGDSMVAGMAIALSEGLPDQLVLVYGCAFGTLNAIEEKTGFIRKELLNEFIGKTEVIPI</sequence>
<evidence type="ECO:0000256" key="2">
    <source>
        <dbReference type="ARBA" id="ARBA00022679"/>
    </source>
</evidence>
<dbReference type="InterPro" id="IPR029056">
    <property type="entry name" value="Ribokinase-like"/>
</dbReference>
<keyword evidence="3 6" id="KW-0547">Nucleotide-binding</keyword>
<dbReference type="Pfam" id="PF00294">
    <property type="entry name" value="PfkB"/>
    <property type="match status" value="1"/>
</dbReference>
<dbReference type="GO" id="GO:0016052">
    <property type="term" value="P:carbohydrate catabolic process"/>
    <property type="evidence" value="ECO:0007669"/>
    <property type="project" value="UniProtKB-ARBA"/>
</dbReference>
<dbReference type="InterPro" id="IPR017583">
    <property type="entry name" value="Tagatose/fructose_Pkinase"/>
</dbReference>
<dbReference type="GO" id="GO:0005829">
    <property type="term" value="C:cytosol"/>
    <property type="evidence" value="ECO:0007669"/>
    <property type="project" value="TreeGrafter"/>
</dbReference>
<dbReference type="PROSITE" id="PS00584">
    <property type="entry name" value="PFKB_KINASES_2"/>
    <property type="match status" value="1"/>
</dbReference>
<dbReference type="EMBL" id="QEWE01000021">
    <property type="protein sequence ID" value="REJ27422.1"/>
    <property type="molecule type" value="Genomic_DNA"/>
</dbReference>
<evidence type="ECO:0000313" key="9">
    <source>
        <dbReference type="Proteomes" id="UP000257014"/>
    </source>
</evidence>
<dbReference type="GO" id="GO:0044281">
    <property type="term" value="P:small molecule metabolic process"/>
    <property type="evidence" value="ECO:0007669"/>
    <property type="project" value="UniProtKB-ARBA"/>
</dbReference>
<comment type="caution">
    <text evidence="8">The sequence shown here is derived from an EMBL/GenBank/DDBJ whole genome shotgun (WGS) entry which is preliminary data.</text>
</comment>
<evidence type="ECO:0000313" key="8">
    <source>
        <dbReference type="EMBL" id="REJ27422.1"/>
    </source>
</evidence>
<keyword evidence="5 6" id="KW-0067">ATP-binding</keyword>
<dbReference type="CDD" id="cd01164">
    <property type="entry name" value="FruK_PfkB_like"/>
    <property type="match status" value="1"/>
</dbReference>
<accession>A0A3E0K2P9</accession>
<dbReference type="PANTHER" id="PTHR46566">
    <property type="entry name" value="1-PHOSPHOFRUCTOKINASE-RELATED"/>
    <property type="match status" value="1"/>
</dbReference>
<comment type="similarity">
    <text evidence="6">Belongs to the carbohydrate kinase PfkB family. LacC subfamily.</text>
</comment>
<dbReference type="GO" id="GO:0005988">
    <property type="term" value="P:lactose metabolic process"/>
    <property type="evidence" value="ECO:0007669"/>
    <property type="project" value="UniProtKB-KW"/>
</dbReference>
<evidence type="ECO:0000256" key="4">
    <source>
        <dbReference type="ARBA" id="ARBA00022777"/>
    </source>
</evidence>
<dbReference type="AlphaFoldDB" id="A0A3E0K2P9"/>
<evidence type="ECO:0000259" key="7">
    <source>
        <dbReference type="Pfam" id="PF00294"/>
    </source>
</evidence>
<dbReference type="InterPro" id="IPR002173">
    <property type="entry name" value="Carboh/pur_kinase_PfkB_CS"/>
</dbReference>
<comment type="similarity">
    <text evidence="1">Belongs to the carbohydrate kinase pfkB family.</text>
</comment>
<reference evidence="8 9" key="1">
    <citation type="submission" date="2018-03" db="EMBL/GenBank/DDBJ databases">
        <authorList>
            <person name="Keele B.F."/>
        </authorList>
    </citation>
    <scope>NUCLEOTIDE SEQUENCE [LARGE SCALE GENOMIC DNA]</scope>
    <source>
        <strain evidence="8">ZCTH4_d</strain>
    </source>
</reference>
<dbReference type="NCBIfam" id="TIGR03168">
    <property type="entry name" value="1-PFK"/>
    <property type="match status" value="1"/>
</dbReference>
<dbReference type="UniPathway" id="UPA00704">
    <property type="reaction ID" value="UER00715"/>
</dbReference>
<evidence type="ECO:0000256" key="6">
    <source>
        <dbReference type="PIRNR" id="PIRNR000535"/>
    </source>
</evidence>
<dbReference type="PIRSF" id="PIRSF000535">
    <property type="entry name" value="1PFK/6PFK/LacC"/>
    <property type="match status" value="1"/>
</dbReference>
<protein>
    <recommendedName>
        <fullName evidence="6">Tagatose-6-phosphate kinase</fullName>
        <ecNumber evidence="6">2.7.1.144</ecNumber>
    </recommendedName>
</protein>
<proteinExistence type="inferred from homology"/>
<keyword evidence="4 8" id="KW-0418">Kinase</keyword>
<keyword evidence="2 6" id="KW-0808">Transferase</keyword>
<gene>
    <name evidence="8" type="ORF">C6P37_11415</name>
</gene>
<dbReference type="RefSeq" id="WP_276644075.1">
    <property type="nucleotide sequence ID" value="NZ_QEWE01000021.1"/>
</dbReference>
<dbReference type="PANTHER" id="PTHR46566:SF5">
    <property type="entry name" value="1-PHOSPHOFRUCTOKINASE"/>
    <property type="match status" value="1"/>
</dbReference>
<dbReference type="InterPro" id="IPR011611">
    <property type="entry name" value="PfkB_dom"/>
</dbReference>
<dbReference type="Gene3D" id="3.40.1190.20">
    <property type="match status" value="1"/>
</dbReference>
<evidence type="ECO:0000256" key="5">
    <source>
        <dbReference type="ARBA" id="ARBA00022840"/>
    </source>
</evidence>
<dbReference type="GO" id="GO:2001059">
    <property type="term" value="P:D-tagatose 6-phosphate catabolic process"/>
    <property type="evidence" value="ECO:0007669"/>
    <property type="project" value="UniProtKB-UniPathway"/>
</dbReference>
<evidence type="ECO:0000256" key="3">
    <source>
        <dbReference type="ARBA" id="ARBA00022741"/>
    </source>
</evidence>